<protein>
    <submittedName>
        <fullName evidence="1">Uncharacterized protein</fullName>
    </submittedName>
</protein>
<organism evidence="1 2">
    <name type="scientific">Cymbomonas tetramitiformis</name>
    <dbReference type="NCBI Taxonomy" id="36881"/>
    <lineage>
        <taxon>Eukaryota</taxon>
        <taxon>Viridiplantae</taxon>
        <taxon>Chlorophyta</taxon>
        <taxon>Pyramimonadophyceae</taxon>
        <taxon>Pyramimonadales</taxon>
        <taxon>Pyramimonadaceae</taxon>
        <taxon>Cymbomonas</taxon>
    </lineage>
</organism>
<gene>
    <name evidence="1" type="ORF">CYMTET_24154</name>
</gene>
<name>A0AAE0FWC7_9CHLO</name>
<dbReference type="EMBL" id="LGRX02012510">
    <property type="protein sequence ID" value="KAK3267281.1"/>
    <property type="molecule type" value="Genomic_DNA"/>
</dbReference>
<accession>A0AAE0FWC7</accession>
<dbReference type="AlphaFoldDB" id="A0AAE0FWC7"/>
<reference evidence="1 2" key="1">
    <citation type="journal article" date="2015" name="Genome Biol. Evol.">
        <title>Comparative Genomics of a Bacterivorous Green Alga Reveals Evolutionary Causalities and Consequences of Phago-Mixotrophic Mode of Nutrition.</title>
        <authorList>
            <person name="Burns J.A."/>
            <person name="Paasch A."/>
            <person name="Narechania A."/>
            <person name="Kim E."/>
        </authorList>
    </citation>
    <scope>NUCLEOTIDE SEQUENCE [LARGE SCALE GENOMIC DNA]</scope>
    <source>
        <strain evidence="1 2">PLY_AMNH</strain>
    </source>
</reference>
<keyword evidence="2" id="KW-1185">Reference proteome</keyword>
<evidence type="ECO:0000313" key="1">
    <source>
        <dbReference type="EMBL" id="KAK3267281.1"/>
    </source>
</evidence>
<comment type="caution">
    <text evidence="1">The sequence shown here is derived from an EMBL/GenBank/DDBJ whole genome shotgun (WGS) entry which is preliminary data.</text>
</comment>
<dbReference type="Proteomes" id="UP001190700">
    <property type="component" value="Unassembled WGS sequence"/>
</dbReference>
<proteinExistence type="predicted"/>
<evidence type="ECO:0000313" key="2">
    <source>
        <dbReference type="Proteomes" id="UP001190700"/>
    </source>
</evidence>
<sequence>MRVYDISSASSQELRASAFIRRFFPLFILPPESTGRGTLMEMQSLARDRGLAPRNLPRGFLPYVAEMFSELVDVSDLFTHHIISGDGIADVYNNREIFNCMTGALGTALYVANPDVVQLLVIEERDVLKGRALLWKTEQGFTVMDRVHPAWRFSVSKALGVSDASALVAWVAAVRAEARTVIDSSAGGESFVGGCEDPHLVLTASDWRRLREVQRDFVITTVDKAAGNFCFVCKKHYMQKCLDELRHGVAYEATERSAGDINAEGTALCRAHSITPQRGPRIPHFHIRVKLHKSPVGYRFVAGANRATLTPVSKWLSVAFRALTADTEGLWKEVVSQIPGFEGSAVGTLSEHFPKKTSKFEGEVPACQKG</sequence>